<evidence type="ECO:0000256" key="2">
    <source>
        <dbReference type="ARBA" id="ARBA00022723"/>
    </source>
</evidence>
<protein>
    <recommendedName>
        <fullName evidence="7">HAT C-terminal dimerisation domain-containing protein</fullName>
    </recommendedName>
</protein>
<dbReference type="EMBL" id="JAPQKL010000002">
    <property type="protein sequence ID" value="KAJ5142534.1"/>
    <property type="molecule type" value="Genomic_DNA"/>
</dbReference>
<keyword evidence="2" id="KW-0479">Metal-binding</keyword>
<keyword evidence="9" id="KW-1185">Reference proteome</keyword>
<reference evidence="8" key="1">
    <citation type="submission" date="2022-11" db="EMBL/GenBank/DDBJ databases">
        <authorList>
            <person name="Petersen C."/>
        </authorList>
    </citation>
    <scope>NUCLEOTIDE SEQUENCE</scope>
    <source>
        <strain evidence="8">IBT 22155</strain>
    </source>
</reference>
<evidence type="ECO:0000259" key="7">
    <source>
        <dbReference type="Pfam" id="PF05699"/>
    </source>
</evidence>
<dbReference type="Pfam" id="PF05699">
    <property type="entry name" value="Dimer_Tnp_hAT"/>
    <property type="match status" value="1"/>
</dbReference>
<dbReference type="SUPFAM" id="SSF53098">
    <property type="entry name" value="Ribonuclease H-like"/>
    <property type="match status" value="1"/>
</dbReference>
<dbReference type="GO" id="GO:0008270">
    <property type="term" value="F:zinc ion binding"/>
    <property type="evidence" value="ECO:0007669"/>
    <property type="project" value="UniProtKB-KW"/>
</dbReference>
<dbReference type="InterPro" id="IPR008906">
    <property type="entry name" value="HATC_C_dom"/>
</dbReference>
<organism evidence="8 9">
    <name type="scientific">Penicillium bovifimosum</name>
    <dbReference type="NCBI Taxonomy" id="126998"/>
    <lineage>
        <taxon>Eukaryota</taxon>
        <taxon>Fungi</taxon>
        <taxon>Dikarya</taxon>
        <taxon>Ascomycota</taxon>
        <taxon>Pezizomycotina</taxon>
        <taxon>Eurotiomycetes</taxon>
        <taxon>Eurotiomycetidae</taxon>
        <taxon>Eurotiales</taxon>
        <taxon>Aspergillaceae</taxon>
        <taxon>Penicillium</taxon>
    </lineage>
</organism>
<evidence type="ECO:0000256" key="1">
    <source>
        <dbReference type="ARBA" id="ARBA00004123"/>
    </source>
</evidence>
<evidence type="ECO:0000313" key="9">
    <source>
        <dbReference type="Proteomes" id="UP001149079"/>
    </source>
</evidence>
<dbReference type="InterPro" id="IPR052035">
    <property type="entry name" value="ZnF_BED_domain_contain"/>
</dbReference>
<feature type="region of interest" description="Disordered" evidence="6">
    <location>
        <begin position="1"/>
        <end position="86"/>
    </location>
</feature>
<keyword evidence="5" id="KW-0539">Nucleus</keyword>
<feature type="domain" description="HAT C-terminal dimerisation" evidence="7">
    <location>
        <begin position="408"/>
        <end position="453"/>
    </location>
</feature>
<dbReference type="PANTHER" id="PTHR46481">
    <property type="entry name" value="ZINC FINGER BED DOMAIN-CONTAINING PROTEIN 4"/>
    <property type="match status" value="1"/>
</dbReference>
<dbReference type="GO" id="GO:0046983">
    <property type="term" value="F:protein dimerization activity"/>
    <property type="evidence" value="ECO:0007669"/>
    <property type="project" value="InterPro"/>
</dbReference>
<dbReference type="InterPro" id="IPR012337">
    <property type="entry name" value="RNaseH-like_sf"/>
</dbReference>
<keyword evidence="3" id="KW-0863">Zinc-finger</keyword>
<dbReference type="OrthoDB" id="2976890at2759"/>
<evidence type="ECO:0000256" key="6">
    <source>
        <dbReference type="SAM" id="MobiDB-lite"/>
    </source>
</evidence>
<dbReference type="Proteomes" id="UP001149079">
    <property type="component" value="Unassembled WGS sequence"/>
</dbReference>
<gene>
    <name evidence="8" type="ORF">N7515_001321</name>
</gene>
<dbReference type="RefSeq" id="XP_056524178.1">
    <property type="nucleotide sequence ID" value="XM_056662065.1"/>
</dbReference>
<dbReference type="GO" id="GO:0005634">
    <property type="term" value="C:nucleus"/>
    <property type="evidence" value="ECO:0007669"/>
    <property type="project" value="UniProtKB-SubCell"/>
</dbReference>
<dbReference type="AlphaFoldDB" id="A0A9W9H9L9"/>
<feature type="compositionally biased region" description="Polar residues" evidence="6">
    <location>
        <begin position="1"/>
        <end position="12"/>
    </location>
</feature>
<evidence type="ECO:0000256" key="5">
    <source>
        <dbReference type="ARBA" id="ARBA00023242"/>
    </source>
</evidence>
<evidence type="ECO:0000256" key="4">
    <source>
        <dbReference type="ARBA" id="ARBA00022833"/>
    </source>
</evidence>
<reference evidence="8" key="2">
    <citation type="journal article" date="2023" name="IMA Fungus">
        <title>Comparative genomic study of the Penicillium genus elucidates a diverse pangenome and 15 lateral gene transfer events.</title>
        <authorList>
            <person name="Petersen C."/>
            <person name="Sorensen T."/>
            <person name="Nielsen M.R."/>
            <person name="Sondergaard T.E."/>
            <person name="Sorensen J.L."/>
            <person name="Fitzpatrick D.A."/>
            <person name="Frisvad J.C."/>
            <person name="Nielsen K.L."/>
        </authorList>
    </citation>
    <scope>NUCLEOTIDE SEQUENCE</scope>
    <source>
        <strain evidence="8">IBT 22155</strain>
    </source>
</reference>
<keyword evidence="4" id="KW-0862">Zinc</keyword>
<feature type="compositionally biased region" description="Basic and acidic residues" evidence="6">
    <location>
        <begin position="13"/>
        <end position="32"/>
    </location>
</feature>
<proteinExistence type="predicted"/>
<evidence type="ECO:0000256" key="3">
    <source>
        <dbReference type="ARBA" id="ARBA00022771"/>
    </source>
</evidence>
<name>A0A9W9H9L9_9EURO</name>
<comment type="subcellular location">
    <subcellularLocation>
        <location evidence="1">Nucleus</location>
    </subcellularLocation>
</comment>
<dbReference type="GeneID" id="81401235"/>
<accession>A0A9W9H9L9</accession>
<comment type="caution">
    <text evidence="8">The sequence shown here is derived from an EMBL/GenBank/DDBJ whole genome shotgun (WGS) entry which is preliminary data.</text>
</comment>
<evidence type="ECO:0000313" key="8">
    <source>
        <dbReference type="EMBL" id="KAJ5142534.1"/>
    </source>
</evidence>
<sequence length="469" mass="53567">MSAQLPQHASLSQRRDNYFEDGGRDGEDIEDHRRKRPRSDSARATSTANMRTHLAKHNISGKSDPEGLGEGSSKTKERSMASLSQPRAELDGAAFTSLESPAFQQIFQKLQCGPIPSTQTVHGHAPQLRFPGMYRRARTIEPYWELGHWVSPDFKYQERVLEFSELEGPPSGENMAEILRKMLVELRIQDKLFTITAGNSLDKETLTSELYRGLFEKYNSEDSNSSDKGRFRFQGIGSYITCLSHVLKLIVRDILLGMKPGDHKSAMEAYDLLQGKKTIGQRSALARLRIVALWISGTPQRRRWWESICQDLDLSDKVIDYDEETRWDSTHRMLRGALQAKEQIQKWIEHQDLFPPFSADDWLQLQQLEMILSKFNGFSKLVSKRQCQTSLAILIYHELNEMLEDAAAARDYLAIPMSGLSAERLFSRGMDLLEMSRESLNGETMRKMMLLRDPSNQSSGWLENASKTL</sequence>
<dbReference type="PANTHER" id="PTHR46481:SF10">
    <property type="entry name" value="ZINC FINGER BED DOMAIN-CONTAINING PROTEIN 39"/>
    <property type="match status" value="1"/>
</dbReference>